<sequence length="65" mass="7220">MARQRQTKAETLHLSVEAADTDAACLAGAEPDARLRDLVRLLARQAARDFVNAETAHHEQDRLPK</sequence>
<evidence type="ECO:0008006" key="3">
    <source>
        <dbReference type="Google" id="ProtNLM"/>
    </source>
</evidence>
<accession>A0ABN5NMX1</accession>
<keyword evidence="2" id="KW-1185">Reference proteome</keyword>
<dbReference type="Proteomes" id="UP000256971">
    <property type="component" value="Chromosome"/>
</dbReference>
<evidence type="ECO:0000313" key="2">
    <source>
        <dbReference type="Proteomes" id="UP000256971"/>
    </source>
</evidence>
<organism evidence="1 2">
    <name type="scientific">Thalassospira indica</name>
    <dbReference type="NCBI Taxonomy" id="1891279"/>
    <lineage>
        <taxon>Bacteria</taxon>
        <taxon>Pseudomonadati</taxon>
        <taxon>Pseudomonadota</taxon>
        <taxon>Alphaproteobacteria</taxon>
        <taxon>Rhodospirillales</taxon>
        <taxon>Thalassospiraceae</taxon>
        <taxon>Thalassospira</taxon>
    </lineage>
</organism>
<dbReference type="EMBL" id="CP031555">
    <property type="protein sequence ID" value="AXO17036.1"/>
    <property type="molecule type" value="Genomic_DNA"/>
</dbReference>
<proteinExistence type="predicted"/>
<protein>
    <recommendedName>
        <fullName evidence="3">Transposase</fullName>
    </recommendedName>
</protein>
<reference evidence="1 2" key="1">
    <citation type="submission" date="2018-08" db="EMBL/GenBank/DDBJ databases">
        <title>Complete genome sequence of type strain Thalassospira indica MCCC 1A01103T, isolated from isolated from deep seawater of the Indian Ocean.</title>
        <authorList>
            <person name="Liu Y."/>
        </authorList>
    </citation>
    <scope>NUCLEOTIDE SEQUENCE [LARGE SCALE GENOMIC DNA]</scope>
    <source>
        <strain evidence="1 2">PB8BT</strain>
    </source>
</reference>
<gene>
    <name evidence="1" type="ORF">DY252_21260</name>
</gene>
<evidence type="ECO:0000313" key="1">
    <source>
        <dbReference type="EMBL" id="AXO17036.1"/>
    </source>
</evidence>
<name>A0ABN5NMX1_9PROT</name>